<name>A0A120AHC6_9GAMM</name>
<feature type="compositionally biased region" description="Basic and acidic residues" evidence="1">
    <location>
        <begin position="13"/>
        <end position="24"/>
    </location>
</feature>
<protein>
    <submittedName>
        <fullName evidence="2">Uncharacterized protein</fullName>
    </submittedName>
</protein>
<comment type="caution">
    <text evidence="2">The sequence shown here is derived from an EMBL/GenBank/DDBJ whole genome shotgun (WGS) entry which is preliminary data.</text>
</comment>
<sequence>MFLRDMNPAAMRAADRARSRHEQLHSSNAIASPPFAG</sequence>
<organism evidence="2 3">
    <name type="scientific">Lysobacter capsici AZ78</name>
    <dbReference type="NCBI Taxonomy" id="1444315"/>
    <lineage>
        <taxon>Bacteria</taxon>
        <taxon>Pseudomonadati</taxon>
        <taxon>Pseudomonadota</taxon>
        <taxon>Gammaproteobacteria</taxon>
        <taxon>Lysobacterales</taxon>
        <taxon>Lysobacteraceae</taxon>
        <taxon>Lysobacter</taxon>
    </lineage>
</organism>
<evidence type="ECO:0000313" key="3">
    <source>
        <dbReference type="Proteomes" id="UP000023435"/>
    </source>
</evidence>
<reference evidence="2 3" key="1">
    <citation type="journal article" date="2014" name="Genome Announc.">
        <title>Draft Genome Sequence of Lysobacter capsici AZ78, a Bacterium Antagonistic to Plant-Pathogenic Oomycetes.</title>
        <authorList>
            <person name="Puopolo G."/>
            <person name="Sonego P."/>
            <person name="Engelen K."/>
            <person name="Pertot I."/>
        </authorList>
    </citation>
    <scope>NUCLEOTIDE SEQUENCE [LARGE SCALE GENOMIC DNA]</scope>
    <source>
        <strain evidence="2 3">AZ78</strain>
    </source>
</reference>
<evidence type="ECO:0000313" key="2">
    <source>
        <dbReference type="EMBL" id="KWS05963.1"/>
    </source>
</evidence>
<evidence type="ECO:0000256" key="1">
    <source>
        <dbReference type="SAM" id="MobiDB-lite"/>
    </source>
</evidence>
<accession>A0A120AHC6</accession>
<gene>
    <name evidence="2" type="ORF">AZ78_3517</name>
</gene>
<dbReference type="Proteomes" id="UP000023435">
    <property type="component" value="Unassembled WGS sequence"/>
</dbReference>
<dbReference type="EMBL" id="JAJA02000001">
    <property type="protein sequence ID" value="KWS05963.1"/>
    <property type="molecule type" value="Genomic_DNA"/>
</dbReference>
<feature type="compositionally biased region" description="Low complexity" evidence="1">
    <location>
        <begin position="1"/>
        <end position="12"/>
    </location>
</feature>
<dbReference type="AlphaFoldDB" id="A0A120AHC6"/>
<feature type="region of interest" description="Disordered" evidence="1">
    <location>
        <begin position="1"/>
        <end position="37"/>
    </location>
</feature>
<proteinExistence type="predicted"/>
<keyword evidence="3" id="KW-1185">Reference proteome</keyword>